<feature type="compositionally biased region" description="Low complexity" evidence="1">
    <location>
        <begin position="63"/>
        <end position="81"/>
    </location>
</feature>
<evidence type="ECO:0000313" key="4">
    <source>
        <dbReference type="Proteomes" id="UP000318307"/>
    </source>
</evidence>
<dbReference type="NCBIfam" id="TIGR02605">
    <property type="entry name" value="CxxC_CxxC_SSSS"/>
    <property type="match status" value="1"/>
</dbReference>
<comment type="caution">
    <text evidence="3">The sequence shown here is derived from an EMBL/GenBank/DDBJ whole genome shotgun (WGS) entry which is preliminary data.</text>
</comment>
<keyword evidence="4" id="KW-1185">Reference proteome</keyword>
<name>A0A562RRP8_9BACT</name>
<dbReference type="AlphaFoldDB" id="A0A562RRP8"/>
<dbReference type="RefSeq" id="WP_144684674.1">
    <property type="nucleotide sequence ID" value="NZ_VLLC01000012.1"/>
</dbReference>
<feature type="region of interest" description="Disordered" evidence="1">
    <location>
        <begin position="59"/>
        <end position="81"/>
    </location>
</feature>
<dbReference type="EMBL" id="VLLC01000012">
    <property type="protein sequence ID" value="TWI71789.1"/>
    <property type="molecule type" value="Genomic_DNA"/>
</dbReference>
<gene>
    <name evidence="3" type="ORF">LZ24_01805</name>
</gene>
<reference evidence="3 4" key="1">
    <citation type="submission" date="2019-07" db="EMBL/GenBank/DDBJ databases">
        <title>Genome sequencing of 100 strains of the haloalkaliphilic chemolithoautotrophic sulfur-oxidizing bacterium Thioalkalivibrio.</title>
        <authorList>
            <person name="Muyzer G."/>
        </authorList>
    </citation>
    <scope>NUCLEOTIDE SEQUENCE [LARGE SCALE GENOMIC DNA]</scope>
    <source>
        <strain evidence="3 4">ASO4-4</strain>
    </source>
</reference>
<sequence>MPIYEYECAQCGQVMDVLQKISDPPLTRCQGCGGSVRKVMSQTTFHLKGGGWYVTDYGGNKAPSSAPVSDTGSSSVSSDTE</sequence>
<dbReference type="PANTHER" id="PTHR34404:SF2">
    <property type="entry name" value="CONSERVED SERINE RICH PROTEIN"/>
    <property type="match status" value="1"/>
</dbReference>
<proteinExistence type="predicted"/>
<dbReference type="InterPro" id="IPR013429">
    <property type="entry name" value="Regulatory_FmdB_Zinc_ribbon"/>
</dbReference>
<protein>
    <submittedName>
        <fullName evidence="3">Putative FmdB family regulatory protein</fullName>
    </submittedName>
</protein>
<evidence type="ECO:0000259" key="2">
    <source>
        <dbReference type="SMART" id="SM00834"/>
    </source>
</evidence>
<evidence type="ECO:0000313" key="3">
    <source>
        <dbReference type="EMBL" id="TWI71789.1"/>
    </source>
</evidence>
<organism evidence="3 4">
    <name type="scientific">Desulfobotulus alkaliphilus</name>
    <dbReference type="NCBI Taxonomy" id="622671"/>
    <lineage>
        <taxon>Bacteria</taxon>
        <taxon>Pseudomonadati</taxon>
        <taxon>Thermodesulfobacteriota</taxon>
        <taxon>Desulfobacteria</taxon>
        <taxon>Desulfobacterales</taxon>
        <taxon>Desulfobacteraceae</taxon>
        <taxon>Desulfobotulus</taxon>
    </lineage>
</organism>
<dbReference type="PANTHER" id="PTHR34404">
    <property type="entry name" value="REGULATORY PROTEIN, FMDB FAMILY"/>
    <property type="match status" value="1"/>
</dbReference>
<feature type="domain" description="Putative regulatory protein FmdB zinc ribbon" evidence="2">
    <location>
        <begin position="1"/>
        <end position="41"/>
    </location>
</feature>
<dbReference type="Proteomes" id="UP000318307">
    <property type="component" value="Unassembled WGS sequence"/>
</dbReference>
<evidence type="ECO:0000256" key="1">
    <source>
        <dbReference type="SAM" id="MobiDB-lite"/>
    </source>
</evidence>
<dbReference type="SMART" id="SM00834">
    <property type="entry name" value="CxxC_CXXC_SSSS"/>
    <property type="match status" value="1"/>
</dbReference>
<accession>A0A562RRP8</accession>
<dbReference type="OrthoDB" id="9813321at2"/>
<dbReference type="Pfam" id="PF09723">
    <property type="entry name" value="Zn_ribbon_8"/>
    <property type="match status" value="1"/>
</dbReference>